<feature type="domain" description="Aminoglycoside phosphotransferase" evidence="2">
    <location>
        <begin position="137"/>
        <end position="272"/>
    </location>
</feature>
<name>A0A4P7QGP5_9CORY</name>
<dbReference type="Gene3D" id="3.90.1200.10">
    <property type="match status" value="1"/>
</dbReference>
<dbReference type="OrthoDB" id="7842280at2"/>
<proteinExistence type="predicted"/>
<feature type="compositionally biased region" description="Polar residues" evidence="1">
    <location>
        <begin position="1"/>
        <end position="10"/>
    </location>
</feature>
<dbReference type="InterPro" id="IPR002575">
    <property type="entry name" value="Aminoglycoside_PTrfase"/>
</dbReference>
<evidence type="ECO:0000259" key="2">
    <source>
        <dbReference type="Pfam" id="PF01636"/>
    </source>
</evidence>
<gene>
    <name evidence="3" type="ORF">CENDO_08165</name>
</gene>
<dbReference type="Pfam" id="PF01636">
    <property type="entry name" value="APH"/>
    <property type="match status" value="1"/>
</dbReference>
<protein>
    <submittedName>
        <fullName evidence="3">Phosphotransferase enzyme family protein</fullName>
    </submittedName>
</protein>
<dbReference type="EMBL" id="CP039247">
    <property type="protein sequence ID" value="QCB28905.1"/>
    <property type="molecule type" value="Genomic_DNA"/>
</dbReference>
<dbReference type="SUPFAM" id="SSF56112">
    <property type="entry name" value="Protein kinase-like (PK-like)"/>
    <property type="match status" value="1"/>
</dbReference>
<dbReference type="KEGG" id="cee:CENDO_08165"/>
<dbReference type="GO" id="GO:0016740">
    <property type="term" value="F:transferase activity"/>
    <property type="evidence" value="ECO:0007669"/>
    <property type="project" value="UniProtKB-KW"/>
</dbReference>
<evidence type="ECO:0000313" key="4">
    <source>
        <dbReference type="Proteomes" id="UP000296352"/>
    </source>
</evidence>
<dbReference type="AlphaFoldDB" id="A0A4P7QGP5"/>
<keyword evidence="4" id="KW-1185">Reference proteome</keyword>
<dbReference type="InterPro" id="IPR011009">
    <property type="entry name" value="Kinase-like_dom_sf"/>
</dbReference>
<feature type="region of interest" description="Disordered" evidence="1">
    <location>
        <begin position="1"/>
        <end position="30"/>
    </location>
</feature>
<reference evidence="3 4" key="1">
    <citation type="submission" date="2019-04" db="EMBL/GenBank/DDBJ databases">
        <title>Corynebacterium endometrii sp. nov., isolated from the uterus of a cow with endometritis.</title>
        <authorList>
            <person name="Ballas P."/>
            <person name="Ruckert C."/>
            <person name="Wagener K."/>
            <person name="Drillich M."/>
            <person name="Kaempfer P."/>
            <person name="Busse H.-J."/>
            <person name="Ehling-Schulz M."/>
        </authorList>
    </citation>
    <scope>NUCLEOTIDE SEQUENCE [LARGE SCALE GENOMIC DNA]</scope>
    <source>
        <strain evidence="3 4">LMM-1653</strain>
    </source>
</reference>
<organism evidence="3 4">
    <name type="scientific">Corynebacterium endometrii</name>
    <dbReference type="NCBI Taxonomy" id="2488819"/>
    <lineage>
        <taxon>Bacteria</taxon>
        <taxon>Bacillati</taxon>
        <taxon>Actinomycetota</taxon>
        <taxon>Actinomycetes</taxon>
        <taxon>Mycobacteriales</taxon>
        <taxon>Corynebacteriaceae</taxon>
        <taxon>Corynebacterium</taxon>
    </lineage>
</organism>
<accession>A0A4P7QGP5</accession>
<evidence type="ECO:0000256" key="1">
    <source>
        <dbReference type="SAM" id="MobiDB-lite"/>
    </source>
</evidence>
<sequence length="340" mass="36251">MVTKTNSLSTALRALGHTPHVRRGWPGKGRTITFETRDSSGLLRAGKIDDSGEVTLTPYGMDNKLPGLASALEKGTSTGEMLVHRYGKRAVVRHEEAITKFLRPGKAQNVAAVSTAIRAACRQIGLGAAQVSGVSDGCVTFSLLPGRSLHEMGDSGRDGWDAFFKFWPQWQGLEVPGLATFSAADEAATLRTWVAHAVNHGVAHADELVRAAEKVCGALQGGVGKSGRALVHRDLHDKQLLWDGRTLSVLDLDTAAYGEAELDAGNLLAHVRLRKLQGLMGAETADALSAGITALAPGPRLGAYEDSAALRLACVYAFRPAAAEWWPEWTATTLETIALR</sequence>
<dbReference type="Proteomes" id="UP000296352">
    <property type="component" value="Chromosome"/>
</dbReference>
<dbReference type="RefSeq" id="WP_136141578.1">
    <property type="nucleotide sequence ID" value="NZ_CP039247.1"/>
</dbReference>
<keyword evidence="3" id="KW-0808">Transferase</keyword>
<evidence type="ECO:0000313" key="3">
    <source>
        <dbReference type="EMBL" id="QCB28905.1"/>
    </source>
</evidence>